<accession>S1NEH6</accession>
<dbReference type="PROSITE" id="PS51192">
    <property type="entry name" value="HELICASE_ATP_BIND_1"/>
    <property type="match status" value="1"/>
</dbReference>
<proteinExistence type="predicted"/>
<dbReference type="GO" id="GO:0016787">
    <property type="term" value="F:hydrolase activity"/>
    <property type="evidence" value="ECO:0007669"/>
    <property type="project" value="UniProtKB-KW"/>
</dbReference>
<feature type="domain" description="Helicase C-terminal" evidence="6">
    <location>
        <begin position="502"/>
        <end position="696"/>
    </location>
</feature>
<dbReference type="GO" id="GO:0004386">
    <property type="term" value="F:helicase activity"/>
    <property type="evidence" value="ECO:0007669"/>
    <property type="project" value="UniProtKB-KW"/>
</dbReference>
<dbReference type="GO" id="GO:0005524">
    <property type="term" value="F:ATP binding"/>
    <property type="evidence" value="ECO:0007669"/>
    <property type="project" value="UniProtKB-KW"/>
</dbReference>
<dbReference type="SMART" id="SM00490">
    <property type="entry name" value="HELICc"/>
    <property type="match status" value="1"/>
</dbReference>
<dbReference type="Proteomes" id="UP000014113">
    <property type="component" value="Unassembled WGS sequence"/>
</dbReference>
<evidence type="ECO:0000313" key="7">
    <source>
        <dbReference type="EMBL" id="EOW87450.1"/>
    </source>
</evidence>
<dbReference type="SUPFAM" id="SSF52540">
    <property type="entry name" value="P-loop containing nucleoside triphosphate hydrolases"/>
    <property type="match status" value="1"/>
</dbReference>
<dbReference type="Pfam" id="PF00270">
    <property type="entry name" value="DEAD"/>
    <property type="match status" value="1"/>
</dbReference>
<evidence type="ECO:0000313" key="8">
    <source>
        <dbReference type="Proteomes" id="UP000014113"/>
    </source>
</evidence>
<evidence type="ECO:0000256" key="1">
    <source>
        <dbReference type="ARBA" id="ARBA00022741"/>
    </source>
</evidence>
<gene>
    <name evidence="7" type="ORF">I568_00494</name>
</gene>
<dbReference type="STRING" id="1121865.OMW_00710"/>
<comment type="caution">
    <text evidence="7">The sequence shown here is derived from an EMBL/GenBank/DDBJ whole genome shotgun (WGS) entry which is preliminary data.</text>
</comment>
<dbReference type="AlphaFoldDB" id="S1NEH6"/>
<dbReference type="InterPro" id="IPR001650">
    <property type="entry name" value="Helicase_C-like"/>
</dbReference>
<keyword evidence="8" id="KW-1185">Reference proteome</keyword>
<protein>
    <recommendedName>
        <fullName evidence="9">DEAD/DEAH box helicase</fullName>
    </recommendedName>
</protein>
<dbReference type="InterPro" id="IPR050474">
    <property type="entry name" value="Hel308_SKI2-like"/>
</dbReference>
<keyword evidence="3" id="KW-0347">Helicase</keyword>
<dbReference type="Gene3D" id="3.40.50.300">
    <property type="entry name" value="P-loop containing nucleotide triphosphate hydrolases"/>
    <property type="match status" value="2"/>
</dbReference>
<keyword evidence="4" id="KW-0067">ATP-binding</keyword>
<evidence type="ECO:0000256" key="4">
    <source>
        <dbReference type="ARBA" id="ARBA00022840"/>
    </source>
</evidence>
<sequence>MLIENTSKYFLKKIRAKAKMYEYGVPKDIHIKVEEQANDLILLCIGIVGDIADEICKMKELPINLSSENKDKLYFASKFFDSYFQSKMDLNMNPYHILMASVTYYFCNMNGSSKVMMTTMPKQSDFNFYASGLEKLIMWLLNDDIRFDINDIDAKYIDYARIIVDYHNSFFECKNPEEPNFEELRNFVYQIGNYREILFVDIILAIVKKKVYNSCINLMPLYSDINKEHWFETFKNNKMIKEMWPSQILLGEENIYSGKSGVIQMPTSSGKTTSVALTIQSAFLSGRTSIAIIVAPFRALCKEIMFDMEKFFEFDDSITITEFSDIPELNEMELATLESINKKVFVMTPEKLAYILKHNQKITESIGMIIFDEAHLFDDEKRGTDYELLLASINNYIKPNAQKLLISAVISNANQLNDWINNEGVVIRNNAIKASEKTVAFNKFTSFNSDTVYSNLYFVDLDKYLEEEFYVPRVVQILKLNKKGAERKNRYFPDFKNKQDVGIYYSIKLVTNGSVAIFCSKKDTVNKILLRFIDLKERGISFDNFNRVSNELECLKIANLIREHLGGNELYTAALNGIIGHHAGIPNGIRIAEEYALKKALVRCVVCTSTLAQGVNLPIKYLIVSSIYQSNHIIKVRDFHNLIGRTARAGKETEGTIILTEDVYKNEKKGYQFNNYKHLLNADNSEECSSNLLKLVRNIDLDNKRYISSDYIKKYITLRYSSYADFNNLRNKIFEFKEKEKKYGVAVFEKMNDIEHILVSLENFILDFLDAEDDSLEIIQSTYGYFLANEDEKKELKNIYDLIKSNINQLEVSDKLIYKKSMIGIMRMQKLSKFIDDNLYEIVNADFDILIKLISGRLKEIEDCKIIPKLFEKEYVYELLKMWLDGTSYLKIWEYATKVKLKVRRGKNSRGISLEDIVLLCDSDFGYSSLTIIQAIIEILNTKDCGENIQRELNEIIQRIRYGVPNKATAYIYELGFADRIISQKLFEVIKDFNCDNKKQVKNALKKNKEEIKKILNNYPSYYMNRLELIR</sequence>
<reference evidence="7 8" key="1">
    <citation type="submission" date="2013-03" db="EMBL/GenBank/DDBJ databases">
        <title>The Genome Sequence of Enterococcus columbae ATCC_51263 (PacBio/Illumina hybrid assembly).</title>
        <authorList>
            <consortium name="The Broad Institute Genomics Platform"/>
            <consortium name="The Broad Institute Genome Sequencing Center for Infectious Disease"/>
            <person name="Earl A."/>
            <person name="Russ C."/>
            <person name="Gilmore M."/>
            <person name="Surin D."/>
            <person name="Walker B."/>
            <person name="Young S."/>
            <person name="Zeng Q."/>
            <person name="Gargeya S."/>
            <person name="Fitzgerald M."/>
            <person name="Haas B."/>
            <person name="Abouelleil A."/>
            <person name="Allen A.W."/>
            <person name="Alvarado L."/>
            <person name="Arachchi H.M."/>
            <person name="Berlin A.M."/>
            <person name="Chapman S.B."/>
            <person name="Gainer-Dewar J."/>
            <person name="Goldberg J."/>
            <person name="Griggs A."/>
            <person name="Gujja S."/>
            <person name="Hansen M."/>
            <person name="Howarth C."/>
            <person name="Imamovic A."/>
            <person name="Ireland A."/>
            <person name="Larimer J."/>
            <person name="McCowan C."/>
            <person name="Murphy C."/>
            <person name="Pearson M."/>
            <person name="Poon T.W."/>
            <person name="Priest M."/>
            <person name="Roberts A."/>
            <person name="Saif S."/>
            <person name="Shea T."/>
            <person name="Sisk P."/>
            <person name="Sykes S."/>
            <person name="Wortman J."/>
            <person name="Nusbaum C."/>
            <person name="Birren B."/>
        </authorList>
    </citation>
    <scope>NUCLEOTIDE SEQUENCE [LARGE SCALE GENOMIC DNA]</scope>
    <source>
        <strain evidence="7 8">ATCC 51263</strain>
    </source>
</reference>
<organism evidence="7 8">
    <name type="scientific">Enterococcus columbae DSM 7374 = ATCC 51263</name>
    <dbReference type="NCBI Taxonomy" id="1121865"/>
    <lineage>
        <taxon>Bacteria</taxon>
        <taxon>Bacillati</taxon>
        <taxon>Bacillota</taxon>
        <taxon>Bacilli</taxon>
        <taxon>Lactobacillales</taxon>
        <taxon>Enterococcaceae</taxon>
        <taxon>Enterococcus</taxon>
    </lineage>
</organism>
<dbReference type="InterPro" id="IPR011545">
    <property type="entry name" value="DEAD/DEAH_box_helicase_dom"/>
</dbReference>
<keyword evidence="1" id="KW-0547">Nucleotide-binding</keyword>
<dbReference type="EMBL" id="ASWJ01000003">
    <property type="protein sequence ID" value="EOW87450.1"/>
    <property type="molecule type" value="Genomic_DNA"/>
</dbReference>
<evidence type="ECO:0000259" key="5">
    <source>
        <dbReference type="PROSITE" id="PS51192"/>
    </source>
</evidence>
<name>S1NEH6_9ENTE</name>
<dbReference type="PATRIC" id="fig|1121865.3.peg.702"/>
<evidence type="ECO:0000256" key="2">
    <source>
        <dbReference type="ARBA" id="ARBA00022801"/>
    </source>
</evidence>
<evidence type="ECO:0000259" key="6">
    <source>
        <dbReference type="PROSITE" id="PS51194"/>
    </source>
</evidence>
<dbReference type="GO" id="GO:0003676">
    <property type="term" value="F:nucleic acid binding"/>
    <property type="evidence" value="ECO:0007669"/>
    <property type="project" value="InterPro"/>
</dbReference>
<keyword evidence="2" id="KW-0378">Hydrolase</keyword>
<dbReference type="PROSITE" id="PS51194">
    <property type="entry name" value="HELICASE_CTER"/>
    <property type="match status" value="1"/>
</dbReference>
<evidence type="ECO:0000256" key="3">
    <source>
        <dbReference type="ARBA" id="ARBA00022806"/>
    </source>
</evidence>
<evidence type="ECO:0008006" key="9">
    <source>
        <dbReference type="Google" id="ProtNLM"/>
    </source>
</evidence>
<dbReference type="SMART" id="SM00487">
    <property type="entry name" value="DEXDc"/>
    <property type="match status" value="1"/>
</dbReference>
<dbReference type="RefSeq" id="WP_016182873.1">
    <property type="nucleotide sequence ID" value="NZ_JXKI01000006.1"/>
</dbReference>
<dbReference type="eggNOG" id="COG1204">
    <property type="taxonomic scope" value="Bacteria"/>
</dbReference>
<dbReference type="InterPro" id="IPR014001">
    <property type="entry name" value="Helicase_ATP-bd"/>
</dbReference>
<dbReference type="InterPro" id="IPR027417">
    <property type="entry name" value="P-loop_NTPase"/>
</dbReference>
<dbReference type="PANTHER" id="PTHR47961:SF10">
    <property type="entry name" value="ATP-DEPENDENT DNA HELICASE HEL308"/>
    <property type="match status" value="1"/>
</dbReference>
<feature type="domain" description="Helicase ATP-binding" evidence="5">
    <location>
        <begin position="252"/>
        <end position="428"/>
    </location>
</feature>
<dbReference type="PANTHER" id="PTHR47961">
    <property type="entry name" value="DNA POLYMERASE THETA, PUTATIVE (AFU_ORTHOLOGUE AFUA_1G05260)-RELATED"/>
    <property type="match status" value="1"/>
</dbReference>
<dbReference type="OrthoDB" id="9815222at2"/>